<dbReference type="InterPro" id="IPR013216">
    <property type="entry name" value="Methyltransf_11"/>
</dbReference>
<evidence type="ECO:0000259" key="2">
    <source>
        <dbReference type="Pfam" id="PF08241"/>
    </source>
</evidence>
<dbReference type="AlphaFoldDB" id="A0A2V3DW93"/>
<dbReference type="InterPro" id="IPR029063">
    <property type="entry name" value="SAM-dependent_MTases_sf"/>
</dbReference>
<evidence type="ECO:0000256" key="1">
    <source>
        <dbReference type="ARBA" id="ARBA00022679"/>
    </source>
</evidence>
<dbReference type="CDD" id="cd02440">
    <property type="entry name" value="AdoMet_MTases"/>
    <property type="match status" value="1"/>
</dbReference>
<feature type="domain" description="Methyltransferase type 11" evidence="2">
    <location>
        <begin position="83"/>
        <end position="181"/>
    </location>
</feature>
<organism evidence="3 4">
    <name type="scientific">Arthrobacter psychrochitiniphilus</name>
    <dbReference type="NCBI Taxonomy" id="291045"/>
    <lineage>
        <taxon>Bacteria</taxon>
        <taxon>Bacillati</taxon>
        <taxon>Actinomycetota</taxon>
        <taxon>Actinomycetes</taxon>
        <taxon>Micrococcales</taxon>
        <taxon>Micrococcaceae</taxon>
        <taxon>Arthrobacter</taxon>
    </lineage>
</organism>
<name>A0A2V3DW93_9MICC</name>
<gene>
    <name evidence="3" type="ORF">CVS29_03215</name>
</gene>
<evidence type="ECO:0000313" key="4">
    <source>
        <dbReference type="Proteomes" id="UP000246303"/>
    </source>
</evidence>
<evidence type="ECO:0000313" key="3">
    <source>
        <dbReference type="EMBL" id="PXA69559.1"/>
    </source>
</evidence>
<comment type="caution">
    <text evidence="3">The sequence shown here is derived from an EMBL/GenBank/DDBJ whole genome shotgun (WGS) entry which is preliminary data.</text>
</comment>
<dbReference type="PANTHER" id="PTHR44068">
    <property type="entry name" value="ZGC:194242"/>
    <property type="match status" value="1"/>
</dbReference>
<protein>
    <submittedName>
        <fullName evidence="3">Ubiquinone biosynthesis protein</fullName>
    </submittedName>
</protein>
<keyword evidence="3" id="KW-0830">Ubiquinone</keyword>
<accession>A0A2V3DW93</accession>
<dbReference type="SUPFAM" id="SSF53335">
    <property type="entry name" value="S-adenosyl-L-methionine-dependent methyltransferases"/>
    <property type="match status" value="1"/>
</dbReference>
<dbReference type="Gene3D" id="3.40.50.150">
    <property type="entry name" value="Vaccinia Virus protein VP39"/>
    <property type="match status" value="1"/>
</dbReference>
<dbReference type="Proteomes" id="UP000246303">
    <property type="component" value="Unassembled WGS sequence"/>
</dbReference>
<dbReference type="OrthoDB" id="9805171at2"/>
<dbReference type="InterPro" id="IPR050447">
    <property type="entry name" value="Erg6_SMT_methyltransf"/>
</dbReference>
<reference evidence="3 4" key="1">
    <citation type="submission" date="2018-05" db="EMBL/GenBank/DDBJ databases">
        <title>Genetic diversity of glacier-inhabiting Cryobacterium bacteria in China and description of Cryobacterium mengkeensis sp. nov. and Arthrobacter glacialis sp. nov.</title>
        <authorList>
            <person name="Liu Q."/>
            <person name="Xin Y.-H."/>
        </authorList>
    </citation>
    <scope>NUCLEOTIDE SEQUENCE [LARGE SCALE GENOMIC DNA]</scope>
    <source>
        <strain evidence="3 4">GP3</strain>
    </source>
</reference>
<proteinExistence type="predicted"/>
<keyword evidence="1" id="KW-0808">Transferase</keyword>
<dbReference type="Pfam" id="PF08241">
    <property type="entry name" value="Methyltransf_11"/>
    <property type="match status" value="1"/>
</dbReference>
<dbReference type="PANTHER" id="PTHR44068:SF11">
    <property type="entry name" value="GERANYL DIPHOSPHATE 2-C-METHYLTRANSFERASE"/>
    <property type="match status" value="1"/>
</dbReference>
<dbReference type="RefSeq" id="WP_110104844.1">
    <property type="nucleotide sequence ID" value="NZ_JACBZZ010000001.1"/>
</dbReference>
<keyword evidence="4" id="KW-1185">Reference proteome</keyword>
<sequence>MRGPPHFARAKGDAMNTEESVAAHYGRGKVEEQLLGIIKAGGGNPEHFAPADLHGADQLHIGGAAATTRIAQQSGINASTRVLDLGSGTGGVSRHIAHSFGATVHGVDLTPEFVELARSLTARTGLTDQVAFSQGSILSLPFDDDCFDVALLIHVGMNIQDKDTVFAEAARVLRPGGVFAIYDVMLMGGDVEGYPLPWALTADTSFMQPPLAYSDALSQTGFIVDREAKPLAPGIAFLERATSSGGPAGVDLPAMVNLLAAFRSGVLAPVEIYAHLG</sequence>
<dbReference type="EMBL" id="QHLZ01000001">
    <property type="protein sequence ID" value="PXA69559.1"/>
    <property type="molecule type" value="Genomic_DNA"/>
</dbReference>